<dbReference type="Gene3D" id="3.30.420.10">
    <property type="entry name" value="Ribonuclease H-like superfamily/Ribonuclease H"/>
    <property type="match status" value="1"/>
</dbReference>
<dbReference type="PROSITE" id="PS50994">
    <property type="entry name" value="INTEGRASE"/>
    <property type="match status" value="1"/>
</dbReference>
<dbReference type="SUPFAM" id="SSF53098">
    <property type="entry name" value="Ribonuclease H-like"/>
    <property type="match status" value="1"/>
</dbReference>
<dbReference type="PANTHER" id="PTHR42648:SF28">
    <property type="entry name" value="TRANSPOSON-ENCODED PROTEIN WITH RIBONUCLEASE H-LIKE AND RETROVIRUS ZINC FINGER-LIKE DOMAINS"/>
    <property type="match status" value="1"/>
</dbReference>
<sequence>VLCSNNGGEYVNKVLPGYFQEHGILHETTCPYTPQQNGVDEGKNHQNFEITHASLIEKGMMFLKHGPVKVVGHTYSDWAGKEDKKRSTFERHPYPYGIYNTT</sequence>
<dbReference type="PANTHER" id="PTHR42648">
    <property type="entry name" value="TRANSPOSASE, PUTATIVE-RELATED"/>
    <property type="match status" value="1"/>
</dbReference>
<dbReference type="GO" id="GO:0015074">
    <property type="term" value="P:DNA integration"/>
    <property type="evidence" value="ECO:0007669"/>
    <property type="project" value="InterPro"/>
</dbReference>
<gene>
    <name evidence="2" type="ORF">Prudu_003739</name>
</gene>
<organism evidence="2">
    <name type="scientific">Prunus dulcis</name>
    <name type="common">Almond</name>
    <name type="synonym">Amygdalus dulcis</name>
    <dbReference type="NCBI Taxonomy" id="3755"/>
    <lineage>
        <taxon>Eukaryota</taxon>
        <taxon>Viridiplantae</taxon>
        <taxon>Streptophyta</taxon>
        <taxon>Embryophyta</taxon>
        <taxon>Tracheophyta</taxon>
        <taxon>Spermatophyta</taxon>
        <taxon>Magnoliopsida</taxon>
        <taxon>eudicotyledons</taxon>
        <taxon>Gunneridae</taxon>
        <taxon>Pentapetalae</taxon>
        <taxon>rosids</taxon>
        <taxon>fabids</taxon>
        <taxon>Rosales</taxon>
        <taxon>Rosaceae</taxon>
        <taxon>Amygdaloideae</taxon>
        <taxon>Amygdaleae</taxon>
        <taxon>Prunus</taxon>
    </lineage>
</organism>
<dbReference type="InterPro" id="IPR001584">
    <property type="entry name" value="Integrase_cat-core"/>
</dbReference>
<evidence type="ECO:0000313" key="2">
    <source>
        <dbReference type="EMBL" id="BBG95252.1"/>
    </source>
</evidence>
<dbReference type="EMBL" id="AP019297">
    <property type="protein sequence ID" value="BBG95252.1"/>
    <property type="molecule type" value="Genomic_DNA"/>
</dbReference>
<dbReference type="AlphaFoldDB" id="A0A4Y1QTP5"/>
<accession>A0A4Y1QTP5</accession>
<feature type="non-terminal residue" evidence="2">
    <location>
        <position position="1"/>
    </location>
</feature>
<dbReference type="InterPro" id="IPR012337">
    <property type="entry name" value="RNaseH-like_sf"/>
</dbReference>
<feature type="domain" description="Integrase catalytic" evidence="1">
    <location>
        <begin position="1"/>
        <end position="44"/>
    </location>
</feature>
<protein>
    <submittedName>
        <fullName evidence="2">ABC-2 type transporter family protein</fullName>
    </submittedName>
</protein>
<dbReference type="InterPro" id="IPR036397">
    <property type="entry name" value="RNaseH_sf"/>
</dbReference>
<name>A0A4Y1QTP5_PRUDU</name>
<reference evidence="2" key="1">
    <citation type="journal article" date="2019" name="Science">
        <title>Mutation of a bHLH transcription factor allowed almond domestication.</title>
        <authorList>
            <person name="Sanchez-Perez R."/>
            <person name="Pavan S."/>
            <person name="Mazzeo R."/>
            <person name="Moldovan C."/>
            <person name="Aiese Cigliano R."/>
            <person name="Del Cueto J."/>
            <person name="Ricciardi F."/>
            <person name="Lotti C."/>
            <person name="Ricciardi L."/>
            <person name="Dicenta F."/>
            <person name="Lopez-Marques R.L."/>
            <person name="Lindberg Moller B."/>
        </authorList>
    </citation>
    <scope>NUCLEOTIDE SEQUENCE</scope>
</reference>
<dbReference type="GO" id="GO:0003676">
    <property type="term" value="F:nucleic acid binding"/>
    <property type="evidence" value="ECO:0007669"/>
    <property type="project" value="InterPro"/>
</dbReference>
<dbReference type="InterPro" id="IPR039537">
    <property type="entry name" value="Retrotran_Ty1/copia-like"/>
</dbReference>
<proteinExistence type="predicted"/>
<evidence type="ECO:0000259" key="1">
    <source>
        <dbReference type="PROSITE" id="PS50994"/>
    </source>
</evidence>